<evidence type="ECO:0000313" key="3">
    <source>
        <dbReference type="Proteomes" id="UP000321570"/>
    </source>
</evidence>
<dbReference type="SUPFAM" id="SSF48452">
    <property type="entry name" value="TPR-like"/>
    <property type="match status" value="1"/>
</dbReference>
<keyword evidence="3" id="KW-1185">Reference proteome</keyword>
<dbReference type="Gene3D" id="1.25.40.10">
    <property type="entry name" value="Tetratricopeptide repeat domain"/>
    <property type="match status" value="2"/>
</dbReference>
<dbReference type="EMBL" id="CABIJS010000333">
    <property type="protein sequence ID" value="VUZ49371.1"/>
    <property type="molecule type" value="Genomic_DNA"/>
</dbReference>
<sequence length="806" mass="89291">MQVKNGQIISSSVVSMGNTRDIIVVALKQHALGHLAVVPTRRSFNDIIGANAWALGQVNRITIRDAMPSESKREKTFYGTLSIYDPQEKKTKKADTHVDILSPSTIESLTTPGTHLPEVVFIGLKGRANALFRLPNTRSIRTLNARLICRLVDLKPSSGKDIRKFLAEVPEVGTIFKNAIVINAPTPTLTHGCRLPLSSRISRISFSEKEPQVGDLVSAMFLGVHGASWRLLLPNNTQGLLHVSCMSKFSSHSTEGEESVHPEFPTHPGKSIWLTCRIIDQATSLPEHGADEEDLDKSIGVVDQKKAEDAPQIARGDEVIPVGGDDEDDVPKVPTKIFYVSTEASDIRKWNSEKYSKNLELILNQPMMGIIKCRFRKTLIVNLNYKTEVVIPYSTPLKPDKKVGAPVKVILTSLEPLEGCLAEPPIRRKRSMSISAAVPGSELGPSPKKRRRSISVHLPEEKSLPNITDMFARYADFLPLLRNAKKEEEEKKKAKLIHHPENEKVHDQNVEMADISEKDNQPSTHLTTVMNEARLAEIAKATSSAGQDASAKIPRMTTVEEFEVAVRNAPQNARLWSLYAAHYQAAGDLNRARVVLRRALNSPTASNLGSEEFVSNLLLASLRLESTAALSVGVSQVNEEGKKNLDEVIRRIEQIDKGDLVSKAVSLLSNVGLHERADALAKKFVKGHSLVSEAWLNLVRARFRAGNVVGAREAQRNAGQILNMSQVPQFALGCAQLEYAFGDFDRAVKLMEEQIAVHPQRKSLYTSYIRLLLQAAKRKEAEAVRQKALNKLPEKEHVFINKLFKV</sequence>
<dbReference type="GO" id="GO:0006364">
    <property type="term" value="P:rRNA processing"/>
    <property type="evidence" value="ECO:0007669"/>
    <property type="project" value="InterPro"/>
</dbReference>
<gene>
    <name evidence="2" type="ORF">WMSIL1_LOCUS8581</name>
</gene>
<dbReference type="Proteomes" id="UP000321570">
    <property type="component" value="Unassembled WGS sequence"/>
</dbReference>
<accession>A0A564YQ23</accession>
<dbReference type="InterPro" id="IPR011990">
    <property type="entry name" value="TPR-like_helical_dom_sf"/>
</dbReference>
<feature type="region of interest" description="Disordered" evidence="1">
    <location>
        <begin position="432"/>
        <end position="456"/>
    </location>
</feature>
<name>A0A564YQ23_HYMDI</name>
<dbReference type="AlphaFoldDB" id="A0A564YQ23"/>
<organism evidence="2 3">
    <name type="scientific">Hymenolepis diminuta</name>
    <name type="common">Rat tapeworm</name>
    <dbReference type="NCBI Taxonomy" id="6216"/>
    <lineage>
        <taxon>Eukaryota</taxon>
        <taxon>Metazoa</taxon>
        <taxon>Spiralia</taxon>
        <taxon>Lophotrochozoa</taxon>
        <taxon>Platyhelminthes</taxon>
        <taxon>Cestoda</taxon>
        <taxon>Eucestoda</taxon>
        <taxon>Cyclophyllidea</taxon>
        <taxon>Hymenolepididae</taxon>
        <taxon>Hymenolepis</taxon>
    </lineage>
</organism>
<protein>
    <submittedName>
        <fullName evidence="2">Uncharacterized protein</fullName>
    </submittedName>
</protein>
<evidence type="ECO:0000313" key="2">
    <source>
        <dbReference type="EMBL" id="VUZ49371.1"/>
    </source>
</evidence>
<dbReference type="PANTHER" id="PTHR23270:SF10">
    <property type="entry name" value="PROTEIN RRP5 HOMOLOG"/>
    <property type="match status" value="1"/>
</dbReference>
<dbReference type="InterPro" id="IPR045209">
    <property type="entry name" value="Rrp5"/>
</dbReference>
<dbReference type="GO" id="GO:0032040">
    <property type="term" value="C:small-subunit processome"/>
    <property type="evidence" value="ECO:0007669"/>
    <property type="project" value="TreeGrafter"/>
</dbReference>
<dbReference type="GO" id="GO:0003723">
    <property type="term" value="F:RNA binding"/>
    <property type="evidence" value="ECO:0007669"/>
    <property type="project" value="TreeGrafter"/>
</dbReference>
<proteinExistence type="predicted"/>
<dbReference type="PANTHER" id="PTHR23270">
    <property type="entry name" value="PROGRAMMED CELL DEATH PROTEIN 11 PRE-RRNA PROCESSING PROTEIN RRP5"/>
    <property type="match status" value="1"/>
</dbReference>
<evidence type="ECO:0000256" key="1">
    <source>
        <dbReference type="SAM" id="MobiDB-lite"/>
    </source>
</evidence>
<reference evidence="2 3" key="1">
    <citation type="submission" date="2019-07" db="EMBL/GenBank/DDBJ databases">
        <authorList>
            <person name="Jastrzebski P J."/>
            <person name="Paukszto L."/>
            <person name="Jastrzebski P J."/>
        </authorList>
    </citation>
    <scope>NUCLEOTIDE SEQUENCE [LARGE SCALE GENOMIC DNA]</scope>
    <source>
        <strain evidence="2 3">WMS-il1</strain>
    </source>
</reference>